<dbReference type="Pfam" id="PF09812">
    <property type="entry name" value="MRP-L28"/>
    <property type="match status" value="1"/>
</dbReference>
<keyword evidence="8" id="KW-0175">Coiled coil</keyword>
<sequence>MEFEMAATAPSLHGEKKITNPKLAKLTFILKIFMFGGVRTAQKSGANLQFVRTKRILTGLDPAAQRVVTQLSVISANRKMPKMLKLSKEDFVKHVTVMRAWSVVRKEKKQAEEAQLKKQYESIKEANEDLKHVSQKLFEAANELEIGKRFPLELRVPTEYPNPLYKIGDPWSVWVWQQEPYDTSACEKSYNKGHADEGARVLGHKSHQEGEQGAARGAESSHDGERYNLDFPWKDTHGDGDHERVDRADEDARKRHSHGLDDKDRDHPAKHRCDDSAYDHDGDTALCTKKLVDVGGEE</sequence>
<evidence type="ECO:0000256" key="5">
    <source>
        <dbReference type="ARBA" id="ARBA00023128"/>
    </source>
</evidence>
<dbReference type="Gene3D" id="6.10.250.3440">
    <property type="match status" value="1"/>
</dbReference>
<dbReference type="GO" id="GO:0003735">
    <property type="term" value="F:structural constituent of ribosome"/>
    <property type="evidence" value="ECO:0007669"/>
    <property type="project" value="InterPro"/>
</dbReference>
<dbReference type="Proteomes" id="UP000788993">
    <property type="component" value="Unassembled WGS sequence"/>
</dbReference>
<feature type="coiled-coil region" evidence="8">
    <location>
        <begin position="106"/>
        <end position="143"/>
    </location>
</feature>
<comment type="caution">
    <text evidence="10">The sequence shown here is derived from an EMBL/GenBank/DDBJ whole genome shotgun (WGS) entry which is preliminary data.</text>
</comment>
<dbReference type="InterPro" id="IPR042831">
    <property type="entry name" value="Ribosomal_mL40_fung"/>
</dbReference>
<evidence type="ECO:0000256" key="3">
    <source>
        <dbReference type="ARBA" id="ARBA00022946"/>
    </source>
</evidence>
<dbReference type="GO" id="GO:1990904">
    <property type="term" value="C:ribonucleoprotein complex"/>
    <property type="evidence" value="ECO:0007669"/>
    <property type="project" value="UniProtKB-KW"/>
</dbReference>
<comment type="similarity">
    <text evidence="2">Belongs to the mitochondrion-specific ribosomal protein mL40 family.</text>
</comment>
<evidence type="ECO:0000256" key="2">
    <source>
        <dbReference type="ARBA" id="ARBA00009360"/>
    </source>
</evidence>
<reference evidence="10" key="1">
    <citation type="journal article" date="2021" name="Open Biol.">
        <title>Shared evolutionary footprints suggest mitochondrial oxidative damage underlies multiple complex I losses in fungi.</title>
        <authorList>
            <person name="Schikora-Tamarit M.A."/>
            <person name="Marcet-Houben M."/>
            <person name="Nosek J."/>
            <person name="Gabaldon T."/>
        </authorList>
    </citation>
    <scope>NUCLEOTIDE SEQUENCE</scope>
    <source>
        <strain evidence="10">NCAIM Y.01608</strain>
    </source>
</reference>
<evidence type="ECO:0000256" key="9">
    <source>
        <dbReference type="SAM" id="MobiDB-lite"/>
    </source>
</evidence>
<dbReference type="GO" id="GO:0005739">
    <property type="term" value="C:mitochondrion"/>
    <property type="evidence" value="ECO:0007669"/>
    <property type="project" value="UniProtKB-SubCell"/>
</dbReference>
<keyword evidence="3" id="KW-0809">Transit peptide</keyword>
<evidence type="ECO:0000256" key="6">
    <source>
        <dbReference type="ARBA" id="ARBA00023274"/>
    </source>
</evidence>
<feature type="compositionally biased region" description="Basic and acidic residues" evidence="9">
    <location>
        <begin position="219"/>
        <end position="281"/>
    </location>
</feature>
<dbReference type="AlphaFoldDB" id="A0A9P8PPI0"/>
<feature type="region of interest" description="Disordered" evidence="9">
    <location>
        <begin position="204"/>
        <end position="281"/>
    </location>
</feature>
<keyword evidence="11" id="KW-1185">Reference proteome</keyword>
<evidence type="ECO:0000313" key="10">
    <source>
        <dbReference type="EMBL" id="KAH3675310.1"/>
    </source>
</evidence>
<dbReference type="EMBL" id="JAEUBD010000382">
    <property type="protein sequence ID" value="KAH3675310.1"/>
    <property type="molecule type" value="Genomic_DNA"/>
</dbReference>
<dbReference type="InterPro" id="IPR019192">
    <property type="entry name" value="Ribosomal_mL40"/>
</dbReference>
<protein>
    <recommendedName>
        <fullName evidence="7">Large ribosomal subunit protein mL40</fullName>
    </recommendedName>
</protein>
<keyword evidence="6" id="KW-0687">Ribonucleoprotein</keyword>
<dbReference type="PANTHER" id="PTHR39150:SF1">
    <property type="entry name" value="LARGE RIBOSOMAL SUBUNIT PROTEIN ML40"/>
    <property type="match status" value="1"/>
</dbReference>
<evidence type="ECO:0000256" key="8">
    <source>
        <dbReference type="SAM" id="Coils"/>
    </source>
</evidence>
<name>A0A9P8PPI0_9ASCO</name>
<keyword evidence="4" id="KW-0689">Ribosomal protein</keyword>
<proteinExistence type="inferred from homology"/>
<dbReference type="GO" id="GO:0005840">
    <property type="term" value="C:ribosome"/>
    <property type="evidence" value="ECO:0007669"/>
    <property type="project" value="UniProtKB-KW"/>
</dbReference>
<dbReference type="PANTHER" id="PTHR39150">
    <property type="entry name" value="54S RIBOSOMAL PROTEIN L28, MITOCHONDRIAL"/>
    <property type="match status" value="1"/>
</dbReference>
<dbReference type="FunFam" id="6.10.250.3440:FF:000001">
    <property type="entry name" value="Mitochondrial ribosomal protein L40"/>
    <property type="match status" value="1"/>
</dbReference>
<gene>
    <name evidence="10" type="ORF">OGATHE_001650</name>
</gene>
<evidence type="ECO:0000313" key="11">
    <source>
        <dbReference type="Proteomes" id="UP000788993"/>
    </source>
</evidence>
<accession>A0A9P8PPI0</accession>
<comment type="subcellular location">
    <subcellularLocation>
        <location evidence="1">Mitochondrion</location>
    </subcellularLocation>
</comment>
<organism evidence="10 11">
    <name type="scientific">Ogataea polymorpha</name>
    <dbReference type="NCBI Taxonomy" id="460523"/>
    <lineage>
        <taxon>Eukaryota</taxon>
        <taxon>Fungi</taxon>
        <taxon>Dikarya</taxon>
        <taxon>Ascomycota</taxon>
        <taxon>Saccharomycotina</taxon>
        <taxon>Pichiomycetes</taxon>
        <taxon>Pichiales</taxon>
        <taxon>Pichiaceae</taxon>
        <taxon>Ogataea</taxon>
    </lineage>
</organism>
<evidence type="ECO:0000256" key="4">
    <source>
        <dbReference type="ARBA" id="ARBA00022980"/>
    </source>
</evidence>
<evidence type="ECO:0000256" key="7">
    <source>
        <dbReference type="ARBA" id="ARBA00035192"/>
    </source>
</evidence>
<dbReference type="GO" id="GO:0032543">
    <property type="term" value="P:mitochondrial translation"/>
    <property type="evidence" value="ECO:0007669"/>
    <property type="project" value="InterPro"/>
</dbReference>
<evidence type="ECO:0000256" key="1">
    <source>
        <dbReference type="ARBA" id="ARBA00004173"/>
    </source>
</evidence>
<reference evidence="10" key="2">
    <citation type="submission" date="2021-01" db="EMBL/GenBank/DDBJ databases">
        <authorList>
            <person name="Schikora-Tamarit M.A."/>
        </authorList>
    </citation>
    <scope>NUCLEOTIDE SEQUENCE</scope>
    <source>
        <strain evidence="10">NCAIM Y.01608</strain>
    </source>
</reference>
<keyword evidence="5" id="KW-0496">Mitochondrion</keyword>